<evidence type="ECO:0000256" key="1">
    <source>
        <dbReference type="PROSITE-ProRule" id="PRU00285"/>
    </source>
</evidence>
<protein>
    <recommendedName>
        <fullName evidence="3">SHSP domain-containing protein</fullName>
    </recommendedName>
</protein>
<name>A0A2R6AML3_9ARCH</name>
<dbReference type="InterPro" id="IPR008978">
    <property type="entry name" value="HSP20-like_chaperone"/>
</dbReference>
<dbReference type="AlphaFoldDB" id="A0A2R6AML3"/>
<comment type="similarity">
    <text evidence="1 2">Belongs to the small heat shock protein (HSP20) family.</text>
</comment>
<dbReference type="CDD" id="cd00298">
    <property type="entry name" value="ACD_sHsps_p23-like"/>
    <property type="match status" value="1"/>
</dbReference>
<evidence type="ECO:0000256" key="2">
    <source>
        <dbReference type="RuleBase" id="RU003616"/>
    </source>
</evidence>
<feature type="domain" description="SHSP" evidence="3">
    <location>
        <begin position="49"/>
        <end position="146"/>
    </location>
</feature>
<comment type="caution">
    <text evidence="4">The sequence shown here is derived from an EMBL/GenBank/DDBJ whole genome shotgun (WGS) entry which is preliminary data.</text>
</comment>
<evidence type="ECO:0000259" key="3">
    <source>
        <dbReference type="PROSITE" id="PS01031"/>
    </source>
</evidence>
<proteinExistence type="inferred from homology"/>
<accession>A0A2R6AML3</accession>
<dbReference type="InterPro" id="IPR002068">
    <property type="entry name" value="A-crystallin/Hsp20_dom"/>
</dbReference>
<organism evidence="4 5">
    <name type="scientific">Candidatus Marsarchaeota G2 archaeon OSP_D</name>
    <dbReference type="NCBI Taxonomy" id="1978157"/>
    <lineage>
        <taxon>Archaea</taxon>
        <taxon>Candidatus Marsarchaeota</taxon>
        <taxon>Candidatus Marsarchaeota group 2</taxon>
    </lineage>
</organism>
<sequence>MVTRRSIWDLLDELEQASEELVESVMEDLRAEIHDIVTSHPPHVYGTYEACLTQEPAYSVYETDEEYRVVVDLPYVDPSKVKLRLVGRTLFLEALTQREINGRCVSFQAKITLQKPVDRKQSVARLVRGMLVVNLKKLKEVDIHVD</sequence>
<evidence type="ECO:0000313" key="4">
    <source>
        <dbReference type="EMBL" id="PSN87602.1"/>
    </source>
</evidence>
<reference evidence="4 5" key="1">
    <citation type="submission" date="2017-04" db="EMBL/GenBank/DDBJ databases">
        <title>Novel microbial lineages endemic to geothermal iron-oxide mats fill important gaps in the evolutionary history of Archaea.</title>
        <authorList>
            <person name="Jay Z.J."/>
            <person name="Beam J.P."/>
            <person name="Dlakic M."/>
            <person name="Rusch D.B."/>
            <person name="Kozubal M.A."/>
            <person name="Inskeep W.P."/>
        </authorList>
    </citation>
    <scope>NUCLEOTIDE SEQUENCE [LARGE SCALE GENOMIC DNA]</scope>
    <source>
        <strain evidence="4">OSP_D</strain>
    </source>
</reference>
<evidence type="ECO:0000313" key="5">
    <source>
        <dbReference type="Proteomes" id="UP000240322"/>
    </source>
</evidence>
<dbReference type="Gene3D" id="2.60.40.790">
    <property type="match status" value="1"/>
</dbReference>
<dbReference type="PROSITE" id="PS01031">
    <property type="entry name" value="SHSP"/>
    <property type="match status" value="1"/>
</dbReference>
<dbReference type="Pfam" id="PF00011">
    <property type="entry name" value="HSP20"/>
    <property type="match status" value="1"/>
</dbReference>
<dbReference type="SUPFAM" id="SSF49764">
    <property type="entry name" value="HSP20-like chaperones"/>
    <property type="match status" value="1"/>
</dbReference>
<dbReference type="EMBL" id="NEXE01000154">
    <property type="protein sequence ID" value="PSN87602.1"/>
    <property type="molecule type" value="Genomic_DNA"/>
</dbReference>
<dbReference type="Proteomes" id="UP000240322">
    <property type="component" value="Unassembled WGS sequence"/>
</dbReference>
<gene>
    <name evidence="4" type="ORF">B9Q03_10315</name>
</gene>